<dbReference type="InterPro" id="IPR035940">
    <property type="entry name" value="CAP_sf"/>
</dbReference>
<dbReference type="Pfam" id="PF00188">
    <property type="entry name" value="CAP"/>
    <property type="match status" value="1"/>
</dbReference>
<dbReference type="Proteomes" id="UP000255066">
    <property type="component" value="Unassembled WGS sequence"/>
</dbReference>
<dbReference type="CDD" id="cd05379">
    <property type="entry name" value="CAP_bacterial"/>
    <property type="match status" value="1"/>
</dbReference>
<evidence type="ECO:0000313" key="5">
    <source>
        <dbReference type="Proteomes" id="UP000054735"/>
    </source>
</evidence>
<dbReference type="Proteomes" id="UP000054735">
    <property type="component" value="Unassembled WGS sequence"/>
</dbReference>
<dbReference type="PANTHER" id="PTHR31157:SF1">
    <property type="entry name" value="SCP DOMAIN-CONTAINING PROTEIN"/>
    <property type="match status" value="1"/>
</dbReference>
<gene>
    <name evidence="3" type="ORF">Lbir_2049</name>
    <name evidence="4" type="ORF">NCTC12437_01346</name>
</gene>
<dbReference type="SUPFAM" id="SSF55797">
    <property type="entry name" value="PR-1-like"/>
    <property type="match status" value="1"/>
</dbReference>
<dbReference type="Gene3D" id="3.40.33.10">
    <property type="entry name" value="CAP"/>
    <property type="match status" value="1"/>
</dbReference>
<evidence type="ECO:0000313" key="3">
    <source>
        <dbReference type="EMBL" id="KTC69310.1"/>
    </source>
</evidence>
<name>A0A378I9R7_9GAMM</name>
<sequence length="160" mass="18080">MKKILTMLSLLFSLSVSASSQTVQNDAAIQQTILEFINNYRAQHHRPPLKLVPLISLQAQQHSIEMAQKKMSFGHQGFNKRIDVLYKKIKLCRGGAENIAYMKISAREVAKRWTESPGHRANILGNYNLTGIGIARIQGGWIYYTQMFIRSDDPAYAGRG</sequence>
<dbReference type="AlphaFoldDB" id="A0A378I9R7"/>
<reference evidence="3 5" key="1">
    <citation type="submission" date="2015-11" db="EMBL/GenBank/DDBJ databases">
        <title>Genomic analysis of 38 Legionella species identifies large and diverse effector repertoires.</title>
        <authorList>
            <person name="Burstein D."/>
            <person name="Amaro F."/>
            <person name="Zusman T."/>
            <person name="Lifshitz Z."/>
            <person name="Cohen O."/>
            <person name="Gilbert J.A."/>
            <person name="Pupko T."/>
            <person name="Shuman H.A."/>
            <person name="Segal G."/>
        </authorList>
    </citation>
    <scope>NUCLEOTIDE SEQUENCE [LARGE SCALE GENOMIC DNA]</scope>
    <source>
        <strain evidence="3 5">CDC#1407-AL-14</strain>
    </source>
</reference>
<dbReference type="EMBL" id="LNXT01000040">
    <property type="protein sequence ID" value="KTC69310.1"/>
    <property type="molecule type" value="Genomic_DNA"/>
</dbReference>
<feature type="chain" id="PRO_5016714052" evidence="1">
    <location>
        <begin position="19"/>
        <end position="160"/>
    </location>
</feature>
<feature type="domain" description="SCP" evidence="2">
    <location>
        <begin position="34"/>
        <end position="148"/>
    </location>
</feature>
<dbReference type="InterPro" id="IPR014044">
    <property type="entry name" value="CAP_dom"/>
</dbReference>
<dbReference type="EMBL" id="UGNW01000001">
    <property type="protein sequence ID" value="STX31572.1"/>
    <property type="molecule type" value="Genomic_DNA"/>
</dbReference>
<dbReference type="PANTHER" id="PTHR31157">
    <property type="entry name" value="SCP DOMAIN-CONTAINING PROTEIN"/>
    <property type="match status" value="1"/>
</dbReference>
<evidence type="ECO:0000313" key="4">
    <source>
        <dbReference type="EMBL" id="STX31572.1"/>
    </source>
</evidence>
<keyword evidence="5" id="KW-1185">Reference proteome</keyword>
<evidence type="ECO:0000256" key="1">
    <source>
        <dbReference type="SAM" id="SignalP"/>
    </source>
</evidence>
<proteinExistence type="predicted"/>
<evidence type="ECO:0000313" key="6">
    <source>
        <dbReference type="Proteomes" id="UP000255066"/>
    </source>
</evidence>
<accession>A0A378I9R7</accession>
<organism evidence="4 6">
    <name type="scientific">Legionella birminghamensis</name>
    <dbReference type="NCBI Taxonomy" id="28083"/>
    <lineage>
        <taxon>Bacteria</taxon>
        <taxon>Pseudomonadati</taxon>
        <taxon>Pseudomonadota</taxon>
        <taxon>Gammaproteobacteria</taxon>
        <taxon>Legionellales</taxon>
        <taxon>Legionellaceae</taxon>
        <taxon>Legionella</taxon>
    </lineage>
</organism>
<protein>
    <submittedName>
        <fullName evidence="3 4">Transporter</fullName>
    </submittedName>
</protein>
<dbReference type="STRING" id="28083.Lbir_2049"/>
<dbReference type="RefSeq" id="WP_065232827.1">
    <property type="nucleotide sequence ID" value="NZ_CAAAHV010000005.1"/>
</dbReference>
<keyword evidence="1" id="KW-0732">Signal</keyword>
<reference evidence="4 6" key="2">
    <citation type="submission" date="2018-06" db="EMBL/GenBank/DDBJ databases">
        <authorList>
            <consortium name="Pathogen Informatics"/>
            <person name="Doyle S."/>
        </authorList>
    </citation>
    <scope>NUCLEOTIDE SEQUENCE [LARGE SCALE GENOMIC DNA]</scope>
    <source>
        <strain evidence="4 6">NCTC12437</strain>
    </source>
</reference>
<feature type="signal peptide" evidence="1">
    <location>
        <begin position="1"/>
        <end position="18"/>
    </location>
</feature>
<evidence type="ECO:0000259" key="2">
    <source>
        <dbReference type="Pfam" id="PF00188"/>
    </source>
</evidence>